<name>A0A135T672_9PEZI</name>
<feature type="compositionally biased region" description="Polar residues" evidence="1">
    <location>
        <begin position="90"/>
        <end position="99"/>
    </location>
</feature>
<sequence>MRPAPGSLPVTHPVTHGLYGYNLQAGRTEEKRDTAALAANAASILESLIDHRTSHAQSRSTHPPTSSHLPICPGCVESIQWMKGRLESLDPSSCSKNSPRNPPDATHLAPTNRKPHQLILRACKLLRLRTNTVLLVLYYGYLAISLMLFLLLLLGMNGISSSLPPVRGA</sequence>
<dbReference type="EMBL" id="JEMN01001226">
    <property type="protein sequence ID" value="KXH43627.1"/>
    <property type="molecule type" value="Genomic_DNA"/>
</dbReference>
<feature type="transmembrane region" description="Helical" evidence="2">
    <location>
        <begin position="133"/>
        <end position="156"/>
    </location>
</feature>
<keyword evidence="2" id="KW-0472">Membrane</keyword>
<evidence type="ECO:0000256" key="2">
    <source>
        <dbReference type="SAM" id="Phobius"/>
    </source>
</evidence>
<gene>
    <name evidence="3" type="ORF">CNYM01_02766</name>
</gene>
<keyword evidence="4" id="KW-1185">Reference proteome</keyword>
<keyword evidence="2" id="KW-0812">Transmembrane</keyword>
<evidence type="ECO:0000313" key="4">
    <source>
        <dbReference type="Proteomes" id="UP000070054"/>
    </source>
</evidence>
<reference evidence="3 4" key="1">
    <citation type="submission" date="2014-02" db="EMBL/GenBank/DDBJ databases">
        <title>The genome sequence of Colletotrichum nymphaeae SA-01.</title>
        <authorList>
            <person name="Baroncelli R."/>
            <person name="Thon M.R."/>
        </authorList>
    </citation>
    <scope>NUCLEOTIDE SEQUENCE [LARGE SCALE GENOMIC DNA]</scope>
    <source>
        <strain evidence="3 4">SA-01</strain>
    </source>
</reference>
<organism evidence="3 4">
    <name type="scientific">Colletotrichum nymphaeae SA-01</name>
    <dbReference type="NCBI Taxonomy" id="1460502"/>
    <lineage>
        <taxon>Eukaryota</taxon>
        <taxon>Fungi</taxon>
        <taxon>Dikarya</taxon>
        <taxon>Ascomycota</taxon>
        <taxon>Pezizomycotina</taxon>
        <taxon>Sordariomycetes</taxon>
        <taxon>Hypocreomycetidae</taxon>
        <taxon>Glomerellales</taxon>
        <taxon>Glomerellaceae</taxon>
        <taxon>Colletotrichum</taxon>
        <taxon>Colletotrichum acutatum species complex</taxon>
    </lineage>
</organism>
<keyword evidence="2" id="KW-1133">Transmembrane helix</keyword>
<comment type="caution">
    <text evidence="3">The sequence shown here is derived from an EMBL/GenBank/DDBJ whole genome shotgun (WGS) entry which is preliminary data.</text>
</comment>
<feature type="region of interest" description="Disordered" evidence="1">
    <location>
        <begin position="90"/>
        <end position="111"/>
    </location>
</feature>
<dbReference type="Proteomes" id="UP000070054">
    <property type="component" value="Unassembled WGS sequence"/>
</dbReference>
<accession>A0A135T672</accession>
<evidence type="ECO:0000313" key="3">
    <source>
        <dbReference type="EMBL" id="KXH43627.1"/>
    </source>
</evidence>
<proteinExistence type="predicted"/>
<evidence type="ECO:0000256" key="1">
    <source>
        <dbReference type="SAM" id="MobiDB-lite"/>
    </source>
</evidence>
<protein>
    <submittedName>
        <fullName evidence="3">Uncharacterized protein</fullName>
    </submittedName>
</protein>
<dbReference type="AlphaFoldDB" id="A0A135T672"/>